<dbReference type="EMBL" id="WSTB01000008">
    <property type="protein sequence ID" value="MWB95571.1"/>
    <property type="molecule type" value="Genomic_DNA"/>
</dbReference>
<evidence type="ECO:0000313" key="3">
    <source>
        <dbReference type="Proteomes" id="UP000471501"/>
    </source>
</evidence>
<name>A0A6I4NNB7_9FLAO</name>
<evidence type="ECO:0000313" key="2">
    <source>
        <dbReference type="EMBL" id="MWB95571.1"/>
    </source>
</evidence>
<dbReference type="RefSeq" id="WP_160375494.1">
    <property type="nucleotide sequence ID" value="NZ_WSTB01000008.1"/>
</dbReference>
<feature type="chain" id="PRO_5026228480" evidence="1">
    <location>
        <begin position="19"/>
        <end position="126"/>
    </location>
</feature>
<keyword evidence="3" id="KW-1185">Reference proteome</keyword>
<protein>
    <submittedName>
        <fullName evidence="2">Uncharacterized protein</fullName>
    </submittedName>
</protein>
<reference evidence="2 3" key="1">
    <citation type="submission" date="2019-12" db="EMBL/GenBank/DDBJ databases">
        <authorList>
            <person name="Kim Y.S."/>
        </authorList>
    </citation>
    <scope>NUCLEOTIDE SEQUENCE [LARGE SCALE GENOMIC DNA]</scope>
    <source>
        <strain evidence="2 3">GA093</strain>
    </source>
</reference>
<feature type="signal peptide" evidence="1">
    <location>
        <begin position="1"/>
        <end position="18"/>
    </location>
</feature>
<dbReference type="AlphaFoldDB" id="A0A6I4NNB7"/>
<dbReference type="Proteomes" id="UP000471501">
    <property type="component" value="Unassembled WGS sequence"/>
</dbReference>
<comment type="caution">
    <text evidence="2">The sequence shown here is derived from an EMBL/GenBank/DDBJ whole genome shotgun (WGS) entry which is preliminary data.</text>
</comment>
<keyword evidence="1" id="KW-0732">Signal</keyword>
<gene>
    <name evidence="2" type="ORF">GON26_14475</name>
</gene>
<accession>A0A6I4NNB7</accession>
<evidence type="ECO:0000256" key="1">
    <source>
        <dbReference type="SAM" id="SignalP"/>
    </source>
</evidence>
<sequence>MKIFICTLLLIVVNSITAQTKSKDTLYFRLDSYLYQSKFDPKQYIIKDNYDIEDGAIHISELKIVNIPKPKKTLCFKKYAKSSKMYMQNNKKLNEFDVMDLFANYTIVLINKKNEYVHVTAELVIE</sequence>
<proteinExistence type="predicted"/>
<organism evidence="2 3">
    <name type="scientific">Flavobacterium hydrocarbonoxydans</name>
    <dbReference type="NCBI Taxonomy" id="2683249"/>
    <lineage>
        <taxon>Bacteria</taxon>
        <taxon>Pseudomonadati</taxon>
        <taxon>Bacteroidota</taxon>
        <taxon>Flavobacteriia</taxon>
        <taxon>Flavobacteriales</taxon>
        <taxon>Flavobacteriaceae</taxon>
        <taxon>Flavobacterium</taxon>
    </lineage>
</organism>